<name>A0A7Z7B6A1_9BURK</name>
<proteinExistence type="predicted"/>
<reference evidence="1" key="1">
    <citation type="submission" date="2016-10" db="EMBL/GenBank/DDBJ databases">
        <authorList>
            <person name="Varghese N."/>
            <person name="Submissions S."/>
        </authorList>
    </citation>
    <scope>NUCLEOTIDE SEQUENCE [LARGE SCALE GENOMIC DNA]</scope>
    <source>
        <strain evidence="1">YR281</strain>
    </source>
</reference>
<sequence length="77" mass="8327">MIAACVWLDADGYSAATLWMLKDNAMAQSMVRNGGLANSRRLSCLHFLCTLTVIGQIVAAQRIPDALVEQSQSSDRA</sequence>
<dbReference type="Proteomes" id="UP000198900">
    <property type="component" value="Unassembled WGS sequence"/>
</dbReference>
<organism evidence="1 2">
    <name type="scientific">Paraburkholderia steynii</name>
    <dbReference type="NCBI Taxonomy" id="1245441"/>
    <lineage>
        <taxon>Bacteria</taxon>
        <taxon>Pseudomonadati</taxon>
        <taxon>Pseudomonadota</taxon>
        <taxon>Betaproteobacteria</taxon>
        <taxon>Burkholderiales</taxon>
        <taxon>Burkholderiaceae</taxon>
        <taxon>Paraburkholderia</taxon>
    </lineage>
</organism>
<evidence type="ECO:0000313" key="2">
    <source>
        <dbReference type="Proteomes" id="UP000198900"/>
    </source>
</evidence>
<accession>A0A7Z7B6A1</accession>
<gene>
    <name evidence="1" type="ORF">SAMN04487926_10320</name>
</gene>
<evidence type="ECO:0000313" key="1">
    <source>
        <dbReference type="EMBL" id="SDH23979.1"/>
    </source>
</evidence>
<keyword evidence="2" id="KW-1185">Reference proteome</keyword>
<dbReference type="AlphaFoldDB" id="A0A7Z7B6A1"/>
<protein>
    <submittedName>
        <fullName evidence="1">Uncharacterized protein</fullName>
    </submittedName>
</protein>
<dbReference type="EMBL" id="FNDI01000003">
    <property type="protein sequence ID" value="SDH23979.1"/>
    <property type="molecule type" value="Genomic_DNA"/>
</dbReference>
<comment type="caution">
    <text evidence="1">The sequence shown here is derived from an EMBL/GenBank/DDBJ whole genome shotgun (WGS) entry which is preliminary data.</text>
</comment>